<sequence length="62" mass="6502">MPPICAGDADIERLQRSEVVPAKDFEKGVLKALAQLNSFEDLDGGLLLRPGSGLIGNAIPIA</sequence>
<name>A0A142JJZ3_9BURK</name>
<dbReference type="EMBL" id="CP014844">
    <property type="protein sequence ID" value="AMR78405.1"/>
    <property type="molecule type" value="Genomic_DNA"/>
</dbReference>
<dbReference type="Proteomes" id="UP000075238">
    <property type="component" value="Chromosome 1"/>
</dbReference>
<dbReference type="AlphaFoldDB" id="A0A142JJZ3"/>
<organism evidence="1 2">
    <name type="scientific">Cupriavidus nantongensis</name>
    <dbReference type="NCBI Taxonomy" id="1796606"/>
    <lineage>
        <taxon>Bacteria</taxon>
        <taxon>Pseudomonadati</taxon>
        <taxon>Pseudomonadota</taxon>
        <taxon>Betaproteobacteria</taxon>
        <taxon>Burkholderiales</taxon>
        <taxon>Burkholderiaceae</taxon>
        <taxon>Cupriavidus</taxon>
    </lineage>
</organism>
<evidence type="ECO:0000313" key="1">
    <source>
        <dbReference type="EMBL" id="AMR78405.1"/>
    </source>
</evidence>
<proteinExistence type="predicted"/>
<protein>
    <submittedName>
        <fullName evidence="1">Uncharacterized protein</fullName>
    </submittedName>
</protein>
<accession>A0A142JJZ3</accession>
<dbReference type="KEGG" id="cnan:A2G96_12035"/>
<keyword evidence="2" id="KW-1185">Reference proteome</keyword>
<reference evidence="1 2" key="1">
    <citation type="submission" date="2016-03" db="EMBL/GenBank/DDBJ databases">
        <title>Complete genome sequence of a novel chlorpyrifos degrading bacterium, Cupriavidus nantongensis sp. X1.</title>
        <authorList>
            <person name="Fang L."/>
        </authorList>
    </citation>
    <scope>NUCLEOTIDE SEQUENCE [LARGE SCALE GENOMIC DNA]</scope>
    <source>
        <strain evidence="1 2">X1</strain>
    </source>
</reference>
<gene>
    <name evidence="1" type="ORF">A2G96_12035</name>
</gene>
<evidence type="ECO:0000313" key="2">
    <source>
        <dbReference type="Proteomes" id="UP000075238"/>
    </source>
</evidence>